<reference evidence="1 2" key="1">
    <citation type="journal article" date="2015" name="Genome Announc.">
        <title>Draft Genome of the Euendolithic (true boring) Cyanobacterium Mastigocoleus testarum strain BC008.</title>
        <authorList>
            <person name="Guida B.S."/>
            <person name="Garcia-Pichel F."/>
        </authorList>
    </citation>
    <scope>NUCLEOTIDE SEQUENCE [LARGE SCALE GENOMIC DNA]</scope>
    <source>
        <strain evidence="1 2">BC008</strain>
    </source>
</reference>
<name>A0A0V7ZTW4_9CYAN</name>
<keyword evidence="2" id="KW-1185">Reference proteome</keyword>
<dbReference type="EMBL" id="LMTZ01000081">
    <property type="protein sequence ID" value="KST68085.1"/>
    <property type="molecule type" value="Genomic_DNA"/>
</dbReference>
<evidence type="ECO:0000313" key="2">
    <source>
        <dbReference type="Proteomes" id="UP000053372"/>
    </source>
</evidence>
<dbReference type="AlphaFoldDB" id="A0A0V7ZTW4"/>
<evidence type="ECO:0000313" key="1">
    <source>
        <dbReference type="EMBL" id="KST68085.1"/>
    </source>
</evidence>
<organism evidence="1 2">
    <name type="scientific">Mastigocoleus testarum BC008</name>
    <dbReference type="NCBI Taxonomy" id="371196"/>
    <lineage>
        <taxon>Bacteria</taxon>
        <taxon>Bacillati</taxon>
        <taxon>Cyanobacteriota</taxon>
        <taxon>Cyanophyceae</taxon>
        <taxon>Nostocales</taxon>
        <taxon>Hapalosiphonaceae</taxon>
        <taxon>Mastigocoleus</taxon>
    </lineage>
</organism>
<gene>
    <name evidence="1" type="ORF">BC008_00110</name>
</gene>
<dbReference type="Proteomes" id="UP000053372">
    <property type="component" value="Unassembled WGS sequence"/>
</dbReference>
<accession>A0A0V7ZTW4</accession>
<comment type="caution">
    <text evidence="1">The sequence shown here is derived from an EMBL/GenBank/DDBJ whole genome shotgun (WGS) entry which is preliminary data.</text>
</comment>
<sequence>MYYMAKKEKDYRAKLVYTANKYGLSPEETFKRLLNNEELGESLEDFEVELDWADETEGKDVDV</sequence>
<proteinExistence type="predicted"/>
<protein>
    <submittedName>
        <fullName evidence="1">Uncharacterized protein</fullName>
    </submittedName>
</protein>